<name>A0AAD1Y3H0_EUPCR</name>
<reference evidence="3" key="1">
    <citation type="submission" date="2023-07" db="EMBL/GenBank/DDBJ databases">
        <authorList>
            <consortium name="AG Swart"/>
            <person name="Singh M."/>
            <person name="Singh A."/>
            <person name="Seah K."/>
            <person name="Emmerich C."/>
        </authorList>
    </citation>
    <scope>NUCLEOTIDE SEQUENCE</scope>
    <source>
        <strain evidence="3">DP1</strain>
    </source>
</reference>
<dbReference type="InterPro" id="IPR036047">
    <property type="entry name" value="F-box-like_dom_sf"/>
</dbReference>
<sequence>MNTSEVMTEKKRKAAPKNANSLKDRKRHLSSMVWKRTGKGSSACQADLWPKVPPEKPFIAPKNTDIKIYPVILRIFDYFDLEDLEILSHVCKLFCNVATMDCFYEKFEVMLDKTSEDQSESDFTYHICEEEKIQFKNGKIRSERKTSIKVIEELDAINPAINARPPTKPRVSIISGAVFHGIPEEESEWGQEQSEAEEESTSRPNIQEILNEFVQGAEIRTFKQRQNNRPSDFKRKDSLNSKRVFKQSSDRLNHTHVFSEAMGDAYTDSQHVNDAMITFNSRELAGSPYNINKVRVKQNNKDGSVYQFQKKESNISTTTDNNLRNTDREGSILSLNNPSSYASSNRVSKVMRKRNTHFIRPDLINRLSKLGSKQSANSYRKNSTLQSIQEHPNEHKNGDNNEDSGNKIIKNIQKQKRYSFYPMDHNKLGQFNPLHLLQMFQKQRK</sequence>
<feature type="compositionally biased region" description="Polar residues" evidence="1">
    <location>
        <begin position="333"/>
        <end position="347"/>
    </location>
</feature>
<feature type="region of interest" description="Disordered" evidence="1">
    <location>
        <begin position="369"/>
        <end position="406"/>
    </location>
</feature>
<evidence type="ECO:0000259" key="2">
    <source>
        <dbReference type="Pfam" id="PF00646"/>
    </source>
</evidence>
<dbReference type="EMBL" id="CAMPGE010026324">
    <property type="protein sequence ID" value="CAI2384018.1"/>
    <property type="molecule type" value="Genomic_DNA"/>
</dbReference>
<feature type="region of interest" description="Disordered" evidence="1">
    <location>
        <begin position="184"/>
        <end position="205"/>
    </location>
</feature>
<dbReference type="AlphaFoldDB" id="A0AAD1Y3H0"/>
<comment type="caution">
    <text evidence="3">The sequence shown here is derived from an EMBL/GenBank/DDBJ whole genome shotgun (WGS) entry which is preliminary data.</text>
</comment>
<gene>
    <name evidence="3" type="ORF">ECRASSUSDP1_LOCUS25537</name>
</gene>
<feature type="compositionally biased region" description="Basic and acidic residues" evidence="1">
    <location>
        <begin position="231"/>
        <end position="240"/>
    </location>
</feature>
<dbReference type="InterPro" id="IPR001810">
    <property type="entry name" value="F-box_dom"/>
</dbReference>
<evidence type="ECO:0000313" key="4">
    <source>
        <dbReference type="Proteomes" id="UP001295684"/>
    </source>
</evidence>
<protein>
    <recommendedName>
        <fullName evidence="2">F-box domain-containing protein</fullName>
    </recommendedName>
</protein>
<evidence type="ECO:0000256" key="1">
    <source>
        <dbReference type="SAM" id="MobiDB-lite"/>
    </source>
</evidence>
<feature type="region of interest" description="Disordered" evidence="1">
    <location>
        <begin position="223"/>
        <end position="244"/>
    </location>
</feature>
<feature type="region of interest" description="Disordered" evidence="1">
    <location>
        <begin position="312"/>
        <end position="347"/>
    </location>
</feature>
<dbReference type="Proteomes" id="UP001295684">
    <property type="component" value="Unassembled WGS sequence"/>
</dbReference>
<accession>A0AAD1Y3H0</accession>
<keyword evidence="4" id="KW-1185">Reference proteome</keyword>
<dbReference type="CDD" id="cd09917">
    <property type="entry name" value="F-box_SF"/>
    <property type="match status" value="1"/>
</dbReference>
<feature type="compositionally biased region" description="Polar residues" evidence="1">
    <location>
        <begin position="371"/>
        <end position="390"/>
    </location>
</feature>
<dbReference type="SUPFAM" id="SSF81383">
    <property type="entry name" value="F-box domain"/>
    <property type="match status" value="1"/>
</dbReference>
<feature type="domain" description="F-box" evidence="2">
    <location>
        <begin position="71"/>
        <end position="105"/>
    </location>
</feature>
<feature type="compositionally biased region" description="Acidic residues" evidence="1">
    <location>
        <begin position="184"/>
        <end position="199"/>
    </location>
</feature>
<proteinExistence type="predicted"/>
<dbReference type="Pfam" id="PF00646">
    <property type="entry name" value="F-box"/>
    <property type="match status" value="1"/>
</dbReference>
<organism evidence="3 4">
    <name type="scientific">Euplotes crassus</name>
    <dbReference type="NCBI Taxonomy" id="5936"/>
    <lineage>
        <taxon>Eukaryota</taxon>
        <taxon>Sar</taxon>
        <taxon>Alveolata</taxon>
        <taxon>Ciliophora</taxon>
        <taxon>Intramacronucleata</taxon>
        <taxon>Spirotrichea</taxon>
        <taxon>Hypotrichia</taxon>
        <taxon>Euplotida</taxon>
        <taxon>Euplotidae</taxon>
        <taxon>Moneuplotes</taxon>
    </lineage>
</organism>
<feature type="region of interest" description="Disordered" evidence="1">
    <location>
        <begin position="1"/>
        <end position="27"/>
    </location>
</feature>
<evidence type="ECO:0000313" key="3">
    <source>
        <dbReference type="EMBL" id="CAI2384018.1"/>
    </source>
</evidence>